<name>A0A2U8GXY1_9RHOO</name>
<reference evidence="3 4" key="1">
    <citation type="submission" date="2017-06" db="EMBL/GenBank/DDBJ databases">
        <title>Azoarcus sp. TSNA42 complete genome sequence.</title>
        <authorList>
            <person name="Woo J.-H."/>
            <person name="Kim H.-S."/>
        </authorList>
    </citation>
    <scope>NUCLEOTIDE SEQUENCE [LARGE SCALE GENOMIC DNA]</scope>
    <source>
        <strain evidence="3 4">TSNA42</strain>
    </source>
</reference>
<evidence type="ECO:0000256" key="1">
    <source>
        <dbReference type="SAM" id="MobiDB-lite"/>
    </source>
</evidence>
<feature type="signal peptide" evidence="2">
    <location>
        <begin position="1"/>
        <end position="15"/>
    </location>
</feature>
<dbReference type="InterPro" id="IPR007446">
    <property type="entry name" value="PilP"/>
</dbReference>
<sequence length="173" mass="19064">MMRKLALLISCIALAGCADDQEDIQSWMAEQSAGMRGVVKPLPEIKVFSVVDYAAAALIEPFKASRIEPERKNGGGGLRPDPDRRREPLEAYPLESLRMVGVLTQDKVSQALIQADKSLYRVKAGNYLGQDYGVITAVTDSSVELRELVEDVNGDWVERASSLQLQERQEAGK</sequence>
<keyword evidence="2" id="KW-0732">Signal</keyword>
<gene>
    <name evidence="3" type="ORF">CEW87_03605</name>
</gene>
<evidence type="ECO:0000256" key="2">
    <source>
        <dbReference type="SAM" id="SignalP"/>
    </source>
</evidence>
<dbReference type="PIRSF" id="PIRSF016481">
    <property type="entry name" value="Pilus_assembly_PilP"/>
    <property type="match status" value="1"/>
</dbReference>
<proteinExistence type="predicted"/>
<feature type="region of interest" description="Disordered" evidence="1">
    <location>
        <begin position="69"/>
        <end position="90"/>
    </location>
</feature>
<dbReference type="PROSITE" id="PS51257">
    <property type="entry name" value="PROKAR_LIPOPROTEIN"/>
    <property type="match status" value="1"/>
</dbReference>
<dbReference type="EMBL" id="CP022188">
    <property type="protein sequence ID" value="AWI78522.1"/>
    <property type="molecule type" value="Genomic_DNA"/>
</dbReference>
<evidence type="ECO:0000313" key="4">
    <source>
        <dbReference type="Proteomes" id="UP000244902"/>
    </source>
</evidence>
<accession>A0A2U8GXY1</accession>
<protein>
    <submittedName>
        <fullName evidence="3">Pilus assembly protein PilP</fullName>
    </submittedName>
</protein>
<feature type="compositionally biased region" description="Basic and acidic residues" evidence="1">
    <location>
        <begin position="80"/>
        <end position="89"/>
    </location>
</feature>
<organism evidence="3 4">
    <name type="scientific">Parazoarcus communis</name>
    <dbReference type="NCBI Taxonomy" id="41977"/>
    <lineage>
        <taxon>Bacteria</taxon>
        <taxon>Pseudomonadati</taxon>
        <taxon>Pseudomonadota</taxon>
        <taxon>Betaproteobacteria</taxon>
        <taxon>Rhodocyclales</taxon>
        <taxon>Zoogloeaceae</taxon>
        <taxon>Parazoarcus</taxon>
    </lineage>
</organism>
<dbReference type="Pfam" id="PF04351">
    <property type="entry name" value="PilP"/>
    <property type="match status" value="1"/>
</dbReference>
<dbReference type="Proteomes" id="UP000244902">
    <property type="component" value="Chromosome"/>
</dbReference>
<dbReference type="Gene3D" id="2.30.30.830">
    <property type="match status" value="1"/>
</dbReference>
<evidence type="ECO:0000313" key="3">
    <source>
        <dbReference type="EMBL" id="AWI78522.1"/>
    </source>
</evidence>
<feature type="chain" id="PRO_5015895360" evidence="2">
    <location>
        <begin position="16"/>
        <end position="173"/>
    </location>
</feature>
<dbReference type="OrthoDB" id="5296580at2"/>
<dbReference type="AlphaFoldDB" id="A0A2U8GXY1"/>